<keyword evidence="6" id="KW-0489">Methyltransferase</keyword>
<accession>A0A368YG47</accession>
<feature type="transmembrane region" description="Helical" evidence="5">
    <location>
        <begin position="12"/>
        <end position="37"/>
    </location>
</feature>
<comment type="caution">
    <text evidence="6">The sequence shown here is derived from an EMBL/GenBank/DDBJ whole genome shotgun (WGS) entry which is preliminary data.</text>
</comment>
<dbReference type="InterPro" id="IPR007269">
    <property type="entry name" value="ICMT_MeTrfase"/>
</dbReference>
<comment type="subcellular location">
    <subcellularLocation>
        <location evidence="1">Membrane</location>
        <topology evidence="1">Multi-pass membrane protein</topology>
    </subcellularLocation>
</comment>
<dbReference type="GO" id="GO:0032259">
    <property type="term" value="P:methylation"/>
    <property type="evidence" value="ECO:0007669"/>
    <property type="project" value="UniProtKB-KW"/>
</dbReference>
<evidence type="ECO:0000256" key="2">
    <source>
        <dbReference type="ARBA" id="ARBA00022692"/>
    </source>
</evidence>
<evidence type="ECO:0000313" key="7">
    <source>
        <dbReference type="Proteomes" id="UP000253324"/>
    </source>
</evidence>
<protein>
    <submittedName>
        <fullName evidence="6">Isoprenylcysteine carboxyl methyltransferase (ICMT) family protein</fullName>
    </submittedName>
</protein>
<keyword evidence="3 5" id="KW-1133">Transmembrane helix</keyword>
<keyword evidence="4 5" id="KW-0472">Membrane</keyword>
<proteinExistence type="predicted"/>
<evidence type="ECO:0000256" key="5">
    <source>
        <dbReference type="SAM" id="Phobius"/>
    </source>
</evidence>
<dbReference type="EMBL" id="QPJM01000035">
    <property type="protein sequence ID" value="RCW77847.1"/>
    <property type="molecule type" value="Genomic_DNA"/>
</dbReference>
<organism evidence="6 7">
    <name type="scientific">Phyllobacterium bourgognense</name>
    <dbReference type="NCBI Taxonomy" id="314236"/>
    <lineage>
        <taxon>Bacteria</taxon>
        <taxon>Pseudomonadati</taxon>
        <taxon>Pseudomonadota</taxon>
        <taxon>Alphaproteobacteria</taxon>
        <taxon>Hyphomicrobiales</taxon>
        <taxon>Phyllobacteriaceae</taxon>
        <taxon>Phyllobacterium</taxon>
    </lineage>
</organism>
<dbReference type="Proteomes" id="UP000253324">
    <property type="component" value="Unassembled WGS sequence"/>
</dbReference>
<keyword evidence="6" id="KW-0808">Transferase</keyword>
<evidence type="ECO:0000256" key="3">
    <source>
        <dbReference type="ARBA" id="ARBA00022989"/>
    </source>
</evidence>
<dbReference type="RefSeq" id="WP_281032748.1">
    <property type="nucleotide sequence ID" value="NZ_QPJM01000035.1"/>
</dbReference>
<dbReference type="AlphaFoldDB" id="A0A368YG47"/>
<reference evidence="6 7" key="1">
    <citation type="submission" date="2018-07" db="EMBL/GenBank/DDBJ databases">
        <title>Genomic Encyclopedia of Type Strains, Phase III (KMG-III): the genomes of soil and plant-associated and newly described type strains.</title>
        <authorList>
            <person name="Whitman W."/>
        </authorList>
    </citation>
    <scope>NUCLEOTIDE SEQUENCE [LARGE SCALE GENOMIC DNA]</scope>
    <source>
        <strain evidence="6 7">31-25a</strain>
    </source>
</reference>
<name>A0A368YG47_9HYPH</name>
<keyword evidence="7" id="KW-1185">Reference proteome</keyword>
<evidence type="ECO:0000256" key="1">
    <source>
        <dbReference type="ARBA" id="ARBA00004141"/>
    </source>
</evidence>
<gene>
    <name evidence="6" type="ORF">C7476_1351</name>
</gene>
<dbReference type="Pfam" id="PF04140">
    <property type="entry name" value="ICMT"/>
    <property type="match status" value="1"/>
</dbReference>
<dbReference type="GO" id="GO:0004671">
    <property type="term" value="F:protein C-terminal S-isoprenylcysteine carboxyl O-methyltransferase activity"/>
    <property type="evidence" value="ECO:0007669"/>
    <property type="project" value="InterPro"/>
</dbReference>
<evidence type="ECO:0000256" key="4">
    <source>
        <dbReference type="ARBA" id="ARBA00023136"/>
    </source>
</evidence>
<keyword evidence="2 5" id="KW-0812">Transmembrane</keyword>
<feature type="non-terminal residue" evidence="6">
    <location>
        <position position="1"/>
    </location>
</feature>
<sequence length="55" mass="6146">HPNYVVVIGEIAVLPLCFGLVWYALAFSALNAFVLAVRIREENAALSELRHDARH</sequence>
<dbReference type="GO" id="GO:0016020">
    <property type="term" value="C:membrane"/>
    <property type="evidence" value="ECO:0007669"/>
    <property type="project" value="UniProtKB-SubCell"/>
</dbReference>
<evidence type="ECO:0000313" key="6">
    <source>
        <dbReference type="EMBL" id="RCW77847.1"/>
    </source>
</evidence>